<reference evidence="2" key="1">
    <citation type="journal article" date="2023" name="Mol. Phylogenet. Evol.">
        <title>Genome-scale phylogeny and comparative genomics of the fungal order Sordariales.</title>
        <authorList>
            <person name="Hensen N."/>
            <person name="Bonometti L."/>
            <person name="Westerberg I."/>
            <person name="Brannstrom I.O."/>
            <person name="Guillou S."/>
            <person name="Cros-Aarteil S."/>
            <person name="Calhoun S."/>
            <person name="Haridas S."/>
            <person name="Kuo A."/>
            <person name="Mondo S."/>
            <person name="Pangilinan J."/>
            <person name="Riley R."/>
            <person name="LaButti K."/>
            <person name="Andreopoulos B."/>
            <person name="Lipzen A."/>
            <person name="Chen C."/>
            <person name="Yan M."/>
            <person name="Daum C."/>
            <person name="Ng V."/>
            <person name="Clum A."/>
            <person name="Steindorff A."/>
            <person name="Ohm R.A."/>
            <person name="Martin F."/>
            <person name="Silar P."/>
            <person name="Natvig D.O."/>
            <person name="Lalanne C."/>
            <person name="Gautier V."/>
            <person name="Ament-Velasquez S.L."/>
            <person name="Kruys A."/>
            <person name="Hutchinson M.I."/>
            <person name="Powell A.J."/>
            <person name="Barry K."/>
            <person name="Miller A.N."/>
            <person name="Grigoriev I.V."/>
            <person name="Debuchy R."/>
            <person name="Gladieux P."/>
            <person name="Hiltunen Thoren M."/>
            <person name="Johannesson H."/>
        </authorList>
    </citation>
    <scope>NUCLEOTIDE SEQUENCE</scope>
    <source>
        <strain evidence="2">CBS 532.94</strain>
    </source>
</reference>
<keyword evidence="1" id="KW-0472">Membrane</keyword>
<dbReference type="Proteomes" id="UP001303760">
    <property type="component" value="Unassembled WGS sequence"/>
</dbReference>
<keyword evidence="1" id="KW-1133">Transmembrane helix</keyword>
<evidence type="ECO:0000256" key="1">
    <source>
        <dbReference type="SAM" id="Phobius"/>
    </source>
</evidence>
<reference evidence="2" key="2">
    <citation type="submission" date="2023-05" db="EMBL/GenBank/DDBJ databases">
        <authorList>
            <consortium name="Lawrence Berkeley National Laboratory"/>
            <person name="Steindorff A."/>
            <person name="Hensen N."/>
            <person name="Bonometti L."/>
            <person name="Westerberg I."/>
            <person name="Brannstrom I.O."/>
            <person name="Guillou S."/>
            <person name="Cros-Aarteil S."/>
            <person name="Calhoun S."/>
            <person name="Haridas S."/>
            <person name="Kuo A."/>
            <person name="Mondo S."/>
            <person name="Pangilinan J."/>
            <person name="Riley R."/>
            <person name="Labutti K."/>
            <person name="Andreopoulos B."/>
            <person name="Lipzen A."/>
            <person name="Chen C."/>
            <person name="Yanf M."/>
            <person name="Daum C."/>
            <person name="Ng V."/>
            <person name="Clum A."/>
            <person name="Ohm R."/>
            <person name="Martin F."/>
            <person name="Silar P."/>
            <person name="Natvig D."/>
            <person name="Lalanne C."/>
            <person name="Gautier V."/>
            <person name="Ament-Velasquez S.L."/>
            <person name="Kruys A."/>
            <person name="Hutchinson M.I."/>
            <person name="Powell A.J."/>
            <person name="Barry K."/>
            <person name="Miller A.N."/>
            <person name="Grigoriev I.V."/>
            <person name="Debuchy R."/>
            <person name="Gladieux P."/>
            <person name="Thoren M.H."/>
            <person name="Johannesson H."/>
        </authorList>
    </citation>
    <scope>NUCLEOTIDE SEQUENCE</scope>
    <source>
        <strain evidence="2">CBS 532.94</strain>
    </source>
</reference>
<proteinExistence type="predicted"/>
<evidence type="ECO:0000313" key="2">
    <source>
        <dbReference type="EMBL" id="KAK4234624.1"/>
    </source>
</evidence>
<feature type="non-terminal residue" evidence="2">
    <location>
        <position position="313"/>
    </location>
</feature>
<dbReference type="EMBL" id="MU860347">
    <property type="protein sequence ID" value="KAK4234624.1"/>
    <property type="molecule type" value="Genomic_DNA"/>
</dbReference>
<gene>
    <name evidence="2" type="ORF">C8A03DRAFT_37601</name>
</gene>
<evidence type="ECO:0000313" key="3">
    <source>
        <dbReference type="Proteomes" id="UP001303760"/>
    </source>
</evidence>
<feature type="transmembrane region" description="Helical" evidence="1">
    <location>
        <begin position="13"/>
        <end position="32"/>
    </location>
</feature>
<dbReference type="AlphaFoldDB" id="A0AAN7C3C0"/>
<feature type="transmembrane region" description="Helical" evidence="1">
    <location>
        <begin position="248"/>
        <end position="274"/>
    </location>
</feature>
<protein>
    <submittedName>
        <fullName evidence="2">Uncharacterized protein</fullName>
    </submittedName>
</protein>
<feature type="transmembrane region" description="Helical" evidence="1">
    <location>
        <begin position="114"/>
        <end position="135"/>
    </location>
</feature>
<feature type="transmembrane region" description="Helical" evidence="1">
    <location>
        <begin position="74"/>
        <end position="93"/>
    </location>
</feature>
<feature type="transmembrane region" description="Helical" evidence="1">
    <location>
        <begin position="168"/>
        <end position="192"/>
    </location>
</feature>
<accession>A0AAN7C3C0</accession>
<keyword evidence="3" id="KW-1185">Reference proteome</keyword>
<name>A0AAN7C3C0_9PEZI</name>
<feature type="transmembrane region" description="Helical" evidence="1">
    <location>
        <begin position="44"/>
        <end position="62"/>
    </location>
</feature>
<feature type="transmembrane region" description="Helical" evidence="1">
    <location>
        <begin position="204"/>
        <end position="228"/>
    </location>
</feature>
<sequence length="313" mass="34139">MALQCAVDGDGDLYGLGVRLGLYLQWLAGFLLRNFDGSWETISAVRTANNVLCSTLVLAIVVNTTKGTALPTDYLIVYYLTIALFYSESYHLLSSNDDDDDDDDAPGCYLRPDVPLTYQNLLFAFATIFGAWFWISGQDHTRPLTCGTPPKAALLATFDLQSHSWRKFAATFAVLVGLIFLFFFLVHLYALLAGIKAGVTSKAAIHVAVAFELYSGHPMGLLAMLSHVQQTGLKFILGHGLMYFGEGGFIAMLASVVVFQWFVLNVIGPLIAIVSVERMLRENNLQTSPIPESSGQMIALATGVAGFLMAAWD</sequence>
<organism evidence="2 3">
    <name type="scientific">Achaetomium macrosporum</name>
    <dbReference type="NCBI Taxonomy" id="79813"/>
    <lineage>
        <taxon>Eukaryota</taxon>
        <taxon>Fungi</taxon>
        <taxon>Dikarya</taxon>
        <taxon>Ascomycota</taxon>
        <taxon>Pezizomycotina</taxon>
        <taxon>Sordariomycetes</taxon>
        <taxon>Sordariomycetidae</taxon>
        <taxon>Sordariales</taxon>
        <taxon>Chaetomiaceae</taxon>
        <taxon>Achaetomium</taxon>
    </lineage>
</organism>
<keyword evidence="1" id="KW-0812">Transmembrane</keyword>
<comment type="caution">
    <text evidence="2">The sequence shown here is derived from an EMBL/GenBank/DDBJ whole genome shotgun (WGS) entry which is preliminary data.</text>
</comment>